<gene>
    <name evidence="6" type="ORF">COU88_00065</name>
</gene>
<dbReference type="Pfam" id="PF07478">
    <property type="entry name" value="Dala_Dala_lig_C"/>
    <property type="match status" value="1"/>
</dbReference>
<dbReference type="PROSITE" id="PS50975">
    <property type="entry name" value="ATP_GRASP"/>
    <property type="match status" value="2"/>
</dbReference>
<proteinExistence type="predicted"/>
<reference evidence="7" key="1">
    <citation type="submission" date="2017-09" db="EMBL/GenBank/DDBJ databases">
        <title>Depth-based differentiation of microbial function through sediment-hosted aquifers and enrichment of novel symbionts in the deep terrestrial subsurface.</title>
        <authorList>
            <person name="Probst A.J."/>
            <person name="Ladd B."/>
            <person name="Jarett J.K."/>
            <person name="Geller-Mcgrath D.E."/>
            <person name="Sieber C.M.K."/>
            <person name="Emerson J.B."/>
            <person name="Anantharaman K."/>
            <person name="Thomas B.C."/>
            <person name="Malmstrom R."/>
            <person name="Stieglmeier M."/>
            <person name="Klingl A."/>
            <person name="Woyke T."/>
            <person name="Ryan C.M."/>
            <person name="Banfield J.F."/>
        </authorList>
    </citation>
    <scope>NUCLEOTIDE SEQUENCE [LARGE SCALE GENOMIC DNA]</scope>
</reference>
<evidence type="ECO:0000256" key="3">
    <source>
        <dbReference type="ARBA" id="ARBA00022840"/>
    </source>
</evidence>
<feature type="domain" description="ATP-grasp" evidence="5">
    <location>
        <begin position="573"/>
        <end position="787"/>
    </location>
</feature>
<comment type="caution">
    <text evidence="6">The sequence shown here is derived from an EMBL/GenBank/DDBJ whole genome shotgun (WGS) entry which is preliminary data.</text>
</comment>
<evidence type="ECO:0000313" key="7">
    <source>
        <dbReference type="Proteomes" id="UP000229554"/>
    </source>
</evidence>
<evidence type="ECO:0000256" key="1">
    <source>
        <dbReference type="ARBA" id="ARBA00022598"/>
    </source>
</evidence>
<feature type="domain" description="ATP-grasp" evidence="5">
    <location>
        <begin position="120"/>
        <end position="322"/>
    </location>
</feature>
<evidence type="ECO:0000313" key="6">
    <source>
        <dbReference type="EMBL" id="PJE63343.1"/>
    </source>
</evidence>
<name>A0A2M8KTZ4_9BACT</name>
<evidence type="ECO:0000256" key="4">
    <source>
        <dbReference type="PROSITE-ProRule" id="PRU00409"/>
    </source>
</evidence>
<keyword evidence="1" id="KW-0436">Ligase</keyword>
<dbReference type="GO" id="GO:0008716">
    <property type="term" value="F:D-alanine-D-alanine ligase activity"/>
    <property type="evidence" value="ECO:0007669"/>
    <property type="project" value="InterPro"/>
</dbReference>
<keyword evidence="2 4" id="KW-0547">Nucleotide-binding</keyword>
<organism evidence="6 7">
    <name type="scientific">Candidatus Roizmanbacteria bacterium CG10_big_fil_rev_8_21_14_0_10_39_6</name>
    <dbReference type="NCBI Taxonomy" id="1974853"/>
    <lineage>
        <taxon>Bacteria</taxon>
        <taxon>Candidatus Roizmaniibacteriota</taxon>
    </lineage>
</organism>
<dbReference type="PANTHER" id="PTHR43585">
    <property type="entry name" value="FUMIPYRROLE BIOSYNTHESIS PROTEIN C"/>
    <property type="match status" value="1"/>
</dbReference>
<dbReference type="Gene3D" id="3.30.1490.20">
    <property type="entry name" value="ATP-grasp fold, A domain"/>
    <property type="match status" value="1"/>
</dbReference>
<sequence>MIKNPLRGKTILILNTGYIQKRFIYQRIKKLGLKIVVVNEVKNWANYYVDHWIIADTYRHANVLSAIETFMSENPEVHIDGALTFWEDSIELLAKVCAKFGFTGNSLEAAKNTRSKYLMQEVMNNAGLPAIKEHLLAHEEDLTVAIGKIGFPAIIKPVGGSLSQFVVRVNNVDEAKNAYVYIRKNCTPEFDPIYIYNEGKFVYQSYIDGPEFSAECYIQHGIPHVVGIHEKTAMSLPFFMETGDYLPPRIDEEDIDSIEEAVESALIVLGVRNSLAHAELKLTEEGVKIIEIASRMGGDYTYRAVKEVHDFDLIQAACYIALGVHVHNTVKKPDSCIVGKFFIPEDSGVITKLRGFEGLKSNPSVVDFLVSKQVGDKILIPPDGYDYIGWVLVKGDTYADADRAIEEVEKVIDIEVTPFKATSTLGKTQRKNKFSSALILGKRDDSGKIERLRRLDVANIRKLKIGIACNVYESEKGSDSEVEKDLMGVGKNIELSLQERGYVTEFLDFNKLSPTLSHLTRSDIDLVFNVCERINNSSLLEPHAASIFDIMRIPYTGSNPLTLALCIDKIKVKKLLNFHNIPTPRWDYAYTLDDEINEDLRYPLIVKPANSDNSIGITNDSVVTNKKDLLEQMDRVINGLHNPALVEEYIEGDEYDVSIIGSQDDDLRVLPLSRSVFTKMPVGMWHVYAYDAKWNRAASEYSKIIIQKPPKSVSQKLQTVISEIALDTYNILNCHDYGRVEVRVDNAGNPYVLELNPNPSIDIGDCVPKVAEIEGFNYGDFLEEIIRLTVKRYKNKPPYYHLQNSLI</sequence>
<keyword evidence="3 4" id="KW-0067">ATP-binding</keyword>
<dbReference type="InterPro" id="IPR011761">
    <property type="entry name" value="ATP-grasp"/>
</dbReference>
<dbReference type="Gene3D" id="3.30.470.20">
    <property type="entry name" value="ATP-grasp fold, B domain"/>
    <property type="match status" value="2"/>
</dbReference>
<protein>
    <recommendedName>
        <fullName evidence="5">ATP-grasp domain-containing protein</fullName>
    </recommendedName>
</protein>
<dbReference type="GO" id="GO:0005524">
    <property type="term" value="F:ATP binding"/>
    <property type="evidence" value="ECO:0007669"/>
    <property type="project" value="UniProtKB-UniRule"/>
</dbReference>
<dbReference type="InterPro" id="IPR011095">
    <property type="entry name" value="Dala_Dala_lig_C"/>
</dbReference>
<accession>A0A2M8KTZ4</accession>
<dbReference type="InterPro" id="IPR052032">
    <property type="entry name" value="ATP-dep_AA_Ligase"/>
</dbReference>
<dbReference type="Pfam" id="PF18603">
    <property type="entry name" value="LAL_C2"/>
    <property type="match status" value="1"/>
</dbReference>
<evidence type="ECO:0000256" key="2">
    <source>
        <dbReference type="ARBA" id="ARBA00022741"/>
    </source>
</evidence>
<dbReference type="AlphaFoldDB" id="A0A2M8KTZ4"/>
<dbReference type="InterPro" id="IPR013815">
    <property type="entry name" value="ATP_grasp_subdomain_1"/>
</dbReference>
<dbReference type="Gene3D" id="3.40.50.20">
    <property type="match status" value="1"/>
</dbReference>
<dbReference type="Proteomes" id="UP000229554">
    <property type="component" value="Unassembled WGS sequence"/>
</dbReference>
<dbReference type="EMBL" id="PFED01000002">
    <property type="protein sequence ID" value="PJE63343.1"/>
    <property type="molecule type" value="Genomic_DNA"/>
</dbReference>
<dbReference type="InterPro" id="IPR040570">
    <property type="entry name" value="LAL_C2"/>
</dbReference>
<dbReference type="PANTHER" id="PTHR43585:SF2">
    <property type="entry name" value="ATP-GRASP ENZYME FSQD"/>
    <property type="match status" value="1"/>
</dbReference>
<evidence type="ECO:0000259" key="5">
    <source>
        <dbReference type="PROSITE" id="PS50975"/>
    </source>
</evidence>
<dbReference type="SUPFAM" id="SSF56059">
    <property type="entry name" value="Glutathione synthetase ATP-binding domain-like"/>
    <property type="match status" value="2"/>
</dbReference>
<dbReference type="Pfam" id="PF13535">
    <property type="entry name" value="ATP-grasp_4"/>
    <property type="match status" value="1"/>
</dbReference>
<dbReference type="GO" id="GO:0046872">
    <property type="term" value="F:metal ion binding"/>
    <property type="evidence" value="ECO:0007669"/>
    <property type="project" value="InterPro"/>
</dbReference>